<protein>
    <submittedName>
        <fullName evidence="1">Uncharacterized protein</fullName>
    </submittedName>
</protein>
<dbReference type="SUPFAM" id="SSF69304">
    <property type="entry name" value="Tricorn protease N-terminal domain"/>
    <property type="match status" value="1"/>
</dbReference>
<name>A0A0M9DHA1_9BACI</name>
<organism evidence="1 2">
    <name type="scientific">Lysinibacillus macroides</name>
    <dbReference type="NCBI Taxonomy" id="33935"/>
    <lineage>
        <taxon>Bacteria</taxon>
        <taxon>Bacillati</taxon>
        <taxon>Bacillota</taxon>
        <taxon>Bacilli</taxon>
        <taxon>Bacillales</taxon>
        <taxon>Bacillaceae</taxon>
        <taxon>Lysinibacillus</taxon>
    </lineage>
</organism>
<evidence type="ECO:0000313" key="2">
    <source>
        <dbReference type="Proteomes" id="UP000037977"/>
    </source>
</evidence>
<gene>
    <name evidence="1" type="ORF">ADM90_15180</name>
</gene>
<dbReference type="EMBL" id="LGCI01000010">
    <property type="protein sequence ID" value="KOY81448.1"/>
    <property type="molecule type" value="Genomic_DNA"/>
</dbReference>
<dbReference type="Proteomes" id="UP000037977">
    <property type="component" value="Unassembled WGS sequence"/>
</dbReference>
<sequence>MLSTACSQDSDNNRGEDEYVTLTFSKNVTGEVNSPIVNEILYYDSSAEKLNKVFESEYTSQYPLGFYDKKNKRVYYTKNIDIENDLSGDQIFLTDLNNNEEIQLTDSLFAVNNMYALDDSLFFVARPLGSNVLKLGLLDINTGEILYWGNEDTIEDINIEVITVDRKNERIYISAYSDSERRYNVLHQDGPPGQNNFKMPLHTVYETDFSFENTRKLFSEHEWIRTLMTKENYVIALSDKQYNDAETPSNLIQYNLLDNSLKKNKWNSSRLQVGDANYSLDEENIYAITMVNNKRGMYLYNIKSKKFTEIYAPKTGFLNNIQVVK</sequence>
<dbReference type="STRING" id="33935.ADM90_15180"/>
<reference evidence="1 2" key="1">
    <citation type="submission" date="2015-07" db="EMBL/GenBank/DDBJ databases">
        <title>Genome sequencing project for genomic taxonomy and phylogenomics of Bacillus-like bacteria.</title>
        <authorList>
            <person name="Liu B."/>
            <person name="Wang J."/>
            <person name="Zhu Y."/>
            <person name="Liu G."/>
            <person name="Chen Q."/>
            <person name="Chen Z."/>
            <person name="Che J."/>
            <person name="Ge C."/>
            <person name="Shi H."/>
            <person name="Pan Z."/>
            <person name="Liu X."/>
        </authorList>
    </citation>
    <scope>NUCLEOTIDE SEQUENCE [LARGE SCALE GENOMIC DNA]</scope>
    <source>
        <strain evidence="1 2">DSM 54</strain>
    </source>
</reference>
<dbReference type="PATRIC" id="fig|33935.3.peg.1764"/>
<keyword evidence="2" id="KW-1185">Reference proteome</keyword>
<accession>A0A0M9DHA1</accession>
<proteinExistence type="predicted"/>
<dbReference type="AlphaFoldDB" id="A0A0M9DHA1"/>
<comment type="caution">
    <text evidence="1">The sequence shown here is derived from an EMBL/GenBank/DDBJ whole genome shotgun (WGS) entry which is preliminary data.</text>
</comment>
<evidence type="ECO:0000313" key="1">
    <source>
        <dbReference type="EMBL" id="KOY81448.1"/>
    </source>
</evidence>